<accession>A0A1G7G3A0</accession>
<gene>
    <name evidence="1" type="ORF">SAMN04488243_11213</name>
</gene>
<dbReference type="AlphaFoldDB" id="A0A1G7G3A0"/>
<dbReference type="OrthoDB" id="31002at2"/>
<organism evidence="1 2">
    <name type="scientific">Thermus arciformis</name>
    <dbReference type="NCBI Taxonomy" id="482827"/>
    <lineage>
        <taxon>Bacteria</taxon>
        <taxon>Thermotogati</taxon>
        <taxon>Deinococcota</taxon>
        <taxon>Deinococci</taxon>
        <taxon>Thermales</taxon>
        <taxon>Thermaceae</taxon>
        <taxon>Thermus</taxon>
    </lineage>
</organism>
<sequence length="259" mass="27384">MIRRALGFLLGFSLALAQGLELGVWGGEGRAAFYLRLAGLSSWEGGRVAFSLVPYLGLPGGEGGVSLERLSLTLWEGPWGLELGRFPLSLGQGRLYPYTWNRPSPAGGEEGVWGGALSWYGEGVVARAGWVRERGGFAEVRGQGVRAYLFRGGAGVAAEGRLGEALFYGEGRWEGGFSGLLGASWAAGGLLFTLEGVYPWGFGLGVEGALEALGFSGRVLYREGMGFGLAFGLGGEGWRFLWGRMGGVGFWGAALWGEL</sequence>
<dbReference type="Proteomes" id="UP000199446">
    <property type="component" value="Unassembled WGS sequence"/>
</dbReference>
<dbReference type="EMBL" id="FNBC01000012">
    <property type="protein sequence ID" value="SDE82570.1"/>
    <property type="molecule type" value="Genomic_DNA"/>
</dbReference>
<evidence type="ECO:0000313" key="2">
    <source>
        <dbReference type="Proteomes" id="UP000199446"/>
    </source>
</evidence>
<evidence type="ECO:0000313" key="1">
    <source>
        <dbReference type="EMBL" id="SDE82570.1"/>
    </source>
</evidence>
<proteinExistence type="predicted"/>
<dbReference type="RefSeq" id="WP_093006741.1">
    <property type="nucleotide sequence ID" value="NZ_FNBC01000012.1"/>
</dbReference>
<protein>
    <submittedName>
        <fullName evidence="1">Uncharacterized protein</fullName>
    </submittedName>
</protein>
<dbReference type="STRING" id="482827.SAMN04488243_11213"/>
<reference evidence="2" key="1">
    <citation type="submission" date="2016-10" db="EMBL/GenBank/DDBJ databases">
        <authorList>
            <person name="Varghese N."/>
            <person name="Submissions S."/>
        </authorList>
    </citation>
    <scope>NUCLEOTIDE SEQUENCE [LARGE SCALE GENOMIC DNA]</scope>
    <source>
        <strain evidence="2">CGMCC 1.6992</strain>
    </source>
</reference>
<name>A0A1G7G3A0_9DEIN</name>
<keyword evidence="2" id="KW-1185">Reference proteome</keyword>